<feature type="transmembrane region" description="Helical" evidence="1">
    <location>
        <begin position="80"/>
        <end position="99"/>
    </location>
</feature>
<keyword evidence="1" id="KW-0812">Transmembrane</keyword>
<gene>
    <name evidence="2" type="ORF">PIB30_011175</name>
</gene>
<keyword evidence="1" id="KW-1133">Transmembrane helix</keyword>
<dbReference type="Proteomes" id="UP001341840">
    <property type="component" value="Unassembled WGS sequence"/>
</dbReference>
<protein>
    <submittedName>
        <fullName evidence="2">Uncharacterized protein</fullName>
    </submittedName>
</protein>
<organism evidence="2 3">
    <name type="scientific">Stylosanthes scabra</name>
    <dbReference type="NCBI Taxonomy" id="79078"/>
    <lineage>
        <taxon>Eukaryota</taxon>
        <taxon>Viridiplantae</taxon>
        <taxon>Streptophyta</taxon>
        <taxon>Embryophyta</taxon>
        <taxon>Tracheophyta</taxon>
        <taxon>Spermatophyta</taxon>
        <taxon>Magnoliopsida</taxon>
        <taxon>eudicotyledons</taxon>
        <taxon>Gunneridae</taxon>
        <taxon>Pentapetalae</taxon>
        <taxon>rosids</taxon>
        <taxon>fabids</taxon>
        <taxon>Fabales</taxon>
        <taxon>Fabaceae</taxon>
        <taxon>Papilionoideae</taxon>
        <taxon>50 kb inversion clade</taxon>
        <taxon>dalbergioids sensu lato</taxon>
        <taxon>Dalbergieae</taxon>
        <taxon>Pterocarpus clade</taxon>
        <taxon>Stylosanthes</taxon>
    </lineage>
</organism>
<reference evidence="2 3" key="1">
    <citation type="journal article" date="2023" name="Plants (Basel)">
        <title>Bridging the Gap: Combining Genomics and Transcriptomics Approaches to Understand Stylosanthes scabra, an Orphan Legume from the Brazilian Caatinga.</title>
        <authorList>
            <person name="Ferreira-Neto J.R.C."/>
            <person name="da Silva M.D."/>
            <person name="Binneck E."/>
            <person name="de Melo N.F."/>
            <person name="da Silva R.H."/>
            <person name="de Melo A.L.T.M."/>
            <person name="Pandolfi V."/>
            <person name="Bustamante F.O."/>
            <person name="Brasileiro-Vidal A.C."/>
            <person name="Benko-Iseppon A.M."/>
        </authorList>
    </citation>
    <scope>NUCLEOTIDE SEQUENCE [LARGE SCALE GENOMIC DNA]</scope>
    <source>
        <tissue evidence="2">Leaves</tissue>
    </source>
</reference>
<accession>A0ABU6R4P1</accession>
<evidence type="ECO:0000313" key="3">
    <source>
        <dbReference type="Proteomes" id="UP001341840"/>
    </source>
</evidence>
<evidence type="ECO:0000313" key="2">
    <source>
        <dbReference type="EMBL" id="MED6119372.1"/>
    </source>
</evidence>
<keyword evidence="3" id="KW-1185">Reference proteome</keyword>
<proteinExistence type="predicted"/>
<dbReference type="EMBL" id="JASCZI010030235">
    <property type="protein sequence ID" value="MED6119372.1"/>
    <property type="molecule type" value="Genomic_DNA"/>
</dbReference>
<evidence type="ECO:0000256" key="1">
    <source>
        <dbReference type="SAM" id="Phobius"/>
    </source>
</evidence>
<name>A0ABU6R4P1_9FABA</name>
<sequence>MAETFRYIKVQYKQETHFKLLSQWKHLVSNLNTPWCKARNGAPAPCPSRARALDVNFVIKQRVARPRHLGRAAARSQQNFIWTIIHCCGALVVNFPMALEPSRLDLCSSSYDQHNDRRSGLTAL</sequence>
<keyword evidence="1" id="KW-0472">Membrane</keyword>
<comment type="caution">
    <text evidence="2">The sequence shown here is derived from an EMBL/GenBank/DDBJ whole genome shotgun (WGS) entry which is preliminary data.</text>
</comment>